<evidence type="ECO:0000313" key="3">
    <source>
        <dbReference type="EMBL" id="MFH4979405.1"/>
    </source>
</evidence>
<reference evidence="3 4" key="1">
    <citation type="submission" date="2024-08" db="EMBL/GenBank/DDBJ databases">
        <title>Gnathostoma spinigerum genome.</title>
        <authorList>
            <person name="Gonzalez-Bertolin B."/>
            <person name="Monzon S."/>
            <person name="Zaballos A."/>
            <person name="Jimenez P."/>
            <person name="Dekumyoy P."/>
            <person name="Varona S."/>
            <person name="Cuesta I."/>
            <person name="Sumanam S."/>
            <person name="Adisakwattana P."/>
            <person name="Gasser R.B."/>
            <person name="Hernandez-Gonzalez A."/>
            <person name="Young N.D."/>
            <person name="Perteguer M.J."/>
        </authorList>
    </citation>
    <scope>NUCLEOTIDE SEQUENCE [LARGE SCALE GENOMIC DNA]</scope>
    <source>
        <strain evidence="3">AL3</strain>
        <tissue evidence="3">Liver</tissue>
    </source>
</reference>
<dbReference type="Proteomes" id="UP001608902">
    <property type="component" value="Unassembled WGS sequence"/>
</dbReference>
<feature type="chain" id="PRO_5044753918" description="ShKT domain-containing protein" evidence="1">
    <location>
        <begin position="23"/>
        <end position="254"/>
    </location>
</feature>
<feature type="signal peptide" evidence="1">
    <location>
        <begin position="1"/>
        <end position="22"/>
    </location>
</feature>
<evidence type="ECO:0000256" key="1">
    <source>
        <dbReference type="SAM" id="SignalP"/>
    </source>
</evidence>
<name>A0ABD6EIK4_9BILA</name>
<comment type="caution">
    <text evidence="3">The sequence shown here is derived from an EMBL/GenBank/DDBJ whole genome shotgun (WGS) entry which is preliminary data.</text>
</comment>
<accession>A0ABD6EIK4</accession>
<dbReference type="InterPro" id="IPR003582">
    <property type="entry name" value="ShKT_dom"/>
</dbReference>
<feature type="domain" description="ShKT" evidence="2">
    <location>
        <begin position="106"/>
        <end position="133"/>
    </location>
</feature>
<dbReference type="AlphaFoldDB" id="A0ABD6EIK4"/>
<evidence type="ECO:0000259" key="2">
    <source>
        <dbReference type="Pfam" id="PF01549"/>
    </source>
</evidence>
<dbReference type="Pfam" id="PF01549">
    <property type="entry name" value="ShK"/>
    <property type="match status" value="4"/>
</dbReference>
<dbReference type="EMBL" id="JBGFUD010004153">
    <property type="protein sequence ID" value="MFH4979405.1"/>
    <property type="molecule type" value="Genomic_DNA"/>
</dbReference>
<organism evidence="3 4">
    <name type="scientific">Gnathostoma spinigerum</name>
    <dbReference type="NCBI Taxonomy" id="75299"/>
    <lineage>
        <taxon>Eukaryota</taxon>
        <taxon>Metazoa</taxon>
        <taxon>Ecdysozoa</taxon>
        <taxon>Nematoda</taxon>
        <taxon>Chromadorea</taxon>
        <taxon>Rhabditida</taxon>
        <taxon>Spirurina</taxon>
        <taxon>Gnathostomatomorpha</taxon>
        <taxon>Gnathostomatoidea</taxon>
        <taxon>Gnathostomatidae</taxon>
        <taxon>Gnathostoma</taxon>
    </lineage>
</organism>
<feature type="domain" description="ShKT" evidence="2">
    <location>
        <begin position="142"/>
        <end position="164"/>
    </location>
</feature>
<gene>
    <name evidence="3" type="ORF">AB6A40_006114</name>
</gene>
<sequence>MANKSDGRIALIILVSASLCSGQAPWDREAAIRARQKGACNACTDCNNIGVCDLTARRCIATACVDSPSCSFVTNADCAIVTARCAIQNLCPRLCGKCDVNVDPLECDERKYYGDCDKIETRGEMDQKCPHTCDPVVVCNRNWLSECKTNEYRSLINQYCKRPCECEEWFSRCNDPDGFVRRQCPTTCDNRDCAAYEQYCSQNSEIGTFARAQCPKTCDPQGCYGYQSWQCRDSDSPSMSKWLRNMCPRLCAGR</sequence>
<feature type="domain" description="ShKT" evidence="2">
    <location>
        <begin position="166"/>
        <end position="189"/>
    </location>
</feature>
<feature type="domain" description="ShKT" evidence="2">
    <location>
        <begin position="190"/>
        <end position="218"/>
    </location>
</feature>
<evidence type="ECO:0000313" key="4">
    <source>
        <dbReference type="Proteomes" id="UP001608902"/>
    </source>
</evidence>
<keyword evidence="1" id="KW-0732">Signal</keyword>
<proteinExistence type="predicted"/>
<keyword evidence="4" id="KW-1185">Reference proteome</keyword>
<protein>
    <recommendedName>
        <fullName evidence="2">ShKT domain-containing protein</fullName>
    </recommendedName>
</protein>